<comment type="caution">
    <text evidence="1">The sequence shown here is derived from an EMBL/GenBank/DDBJ whole genome shotgun (WGS) entry which is preliminary data.</text>
</comment>
<protein>
    <recommendedName>
        <fullName evidence="3">RNase H type-1 domain-containing protein</fullName>
    </recommendedName>
</protein>
<dbReference type="PANTHER" id="PTHR33050:SF7">
    <property type="entry name" value="RIBONUCLEASE H"/>
    <property type="match status" value="1"/>
</dbReference>
<evidence type="ECO:0008006" key="3">
    <source>
        <dbReference type="Google" id="ProtNLM"/>
    </source>
</evidence>
<name>A0A5J4VWS9_9EUKA</name>
<evidence type="ECO:0000313" key="2">
    <source>
        <dbReference type="Proteomes" id="UP000324800"/>
    </source>
</evidence>
<gene>
    <name evidence="1" type="ORF">EZS28_017466</name>
</gene>
<reference evidence="1 2" key="1">
    <citation type="submission" date="2019-03" db="EMBL/GenBank/DDBJ databases">
        <title>Single cell metagenomics reveals metabolic interactions within the superorganism composed of flagellate Streblomastix strix and complex community of Bacteroidetes bacteria on its surface.</title>
        <authorList>
            <person name="Treitli S.C."/>
            <person name="Kolisko M."/>
            <person name="Husnik F."/>
            <person name="Keeling P."/>
            <person name="Hampl V."/>
        </authorList>
    </citation>
    <scope>NUCLEOTIDE SEQUENCE [LARGE SCALE GENOMIC DNA]</scope>
    <source>
        <strain evidence="1">ST1C</strain>
    </source>
</reference>
<dbReference type="AlphaFoldDB" id="A0A5J4VWS9"/>
<evidence type="ECO:0000313" key="1">
    <source>
        <dbReference type="EMBL" id="KAA6387008.1"/>
    </source>
</evidence>
<sequence>MRWTILLNYEQNKGRQNQQVQLKHQSETKKINAERHLLEKKRIQCNQSIRAAIQILDACLTTDASTQGWGASHSINSTQQEILFHRNQTEKWRLTSSNQQETAAILIGKKCSQLYVQQSNVRALRVQTENSTTAYNINRNVAALLQRKLTNKILDESKILQLQVSTIHISDKTNSAADSLLMFISSGDQEIDQDFLEKTLLQLLMYLSINLFTNRKNRKYRRFANIKPELWSENHDGIAISWHGELPFLHSPILIIHSVHQKAKLEKIQAQIVTSFWPSQPWWPTLMAMASRKIILGKNQVIHHSEGKPTSTSRLDDNLRDGEIDVNNFLNGFQNKGNLRMQQQSK</sequence>
<dbReference type="Proteomes" id="UP000324800">
    <property type="component" value="Unassembled WGS sequence"/>
</dbReference>
<dbReference type="EMBL" id="SNRW01004558">
    <property type="protein sequence ID" value="KAA6387008.1"/>
    <property type="molecule type" value="Genomic_DNA"/>
</dbReference>
<accession>A0A5J4VWS9</accession>
<organism evidence="1 2">
    <name type="scientific">Streblomastix strix</name>
    <dbReference type="NCBI Taxonomy" id="222440"/>
    <lineage>
        <taxon>Eukaryota</taxon>
        <taxon>Metamonada</taxon>
        <taxon>Preaxostyla</taxon>
        <taxon>Oxymonadida</taxon>
        <taxon>Streblomastigidae</taxon>
        <taxon>Streblomastix</taxon>
    </lineage>
</organism>
<dbReference type="OrthoDB" id="2371919at2759"/>
<dbReference type="PANTHER" id="PTHR33050">
    <property type="entry name" value="REVERSE TRANSCRIPTASE DOMAIN-CONTAINING PROTEIN"/>
    <property type="match status" value="1"/>
</dbReference>
<dbReference type="InterPro" id="IPR052055">
    <property type="entry name" value="Hepadnavirus_pol/RT"/>
</dbReference>
<proteinExistence type="predicted"/>